<proteinExistence type="predicted"/>
<dbReference type="InterPro" id="IPR002934">
    <property type="entry name" value="Polymerase_NTP_transf_dom"/>
</dbReference>
<evidence type="ECO:0000313" key="3">
    <source>
        <dbReference type="EMBL" id="HGQ64045.1"/>
    </source>
</evidence>
<dbReference type="Pfam" id="PF01909">
    <property type="entry name" value="NTP_transf_2"/>
    <property type="match status" value="1"/>
</dbReference>
<dbReference type="InterPro" id="IPR043519">
    <property type="entry name" value="NT_sf"/>
</dbReference>
<name>A0A7C4NK76_9CREN</name>
<reference evidence="3" key="1">
    <citation type="journal article" date="2020" name="mSystems">
        <title>Genome- and Community-Level Interaction Insights into Carbon Utilization and Element Cycling Functions of Hydrothermarchaeota in Hydrothermal Sediment.</title>
        <authorList>
            <person name="Zhou Z."/>
            <person name="Liu Y."/>
            <person name="Xu W."/>
            <person name="Pan J."/>
            <person name="Luo Z.H."/>
            <person name="Li M."/>
        </authorList>
    </citation>
    <scope>NUCLEOTIDE SEQUENCE [LARGE SCALE GENOMIC DNA]</scope>
    <source>
        <strain evidence="3">SpSt-637</strain>
        <strain evidence="2">SpSt-667</strain>
    </source>
</reference>
<dbReference type="AlphaFoldDB" id="A0A7C4NK76"/>
<gene>
    <name evidence="3" type="ORF">ENU08_02220</name>
    <name evidence="2" type="ORF">ENU41_06795</name>
</gene>
<dbReference type="SUPFAM" id="SSF81301">
    <property type="entry name" value="Nucleotidyltransferase"/>
    <property type="match status" value="1"/>
</dbReference>
<accession>A0A7C4NK76</accession>
<dbReference type="EMBL" id="DTBD01000015">
    <property type="protein sequence ID" value="HGQ64045.1"/>
    <property type="molecule type" value="Genomic_DNA"/>
</dbReference>
<comment type="caution">
    <text evidence="3">The sequence shown here is derived from an EMBL/GenBank/DDBJ whole genome shotgun (WGS) entry which is preliminary data.</text>
</comment>
<sequence length="335" mass="38819">MNISIEGFFYKLNDGNIFYAKGVSHPPGYVVAYPKYVVDSLGNRLDKDIGIRYRRLLTVSEEYNYVISKYSRYLKFDDFFGREVVVVPLTDIAYVYNPLQRSKEIIYKGALENPVLKDIRDMVLDISESTGIKEIGVSGSILVNLFREDSDIDIVVYGVNNGLNVYKYLSDVIDKDPRYKRYRIRDIQGLHARRSLETPIPSEQLLKQESRKVLEGIFKGREYFIRLIKYHWEEPSYGSYKCVKLGKTTMKLRIIDSKESIFTPCRYRVEVIDVLEGVKADVVEVYSLRGRFTEVAQEDEVIIVKGTVERIEPLSGGDYYRLYLGDQGDYIMVID</sequence>
<dbReference type="GO" id="GO:0016779">
    <property type="term" value="F:nucleotidyltransferase activity"/>
    <property type="evidence" value="ECO:0007669"/>
    <property type="project" value="InterPro"/>
</dbReference>
<evidence type="ECO:0000313" key="2">
    <source>
        <dbReference type="EMBL" id="HGQ36366.1"/>
    </source>
</evidence>
<dbReference type="EMBL" id="DTCK01000041">
    <property type="protein sequence ID" value="HGQ36366.1"/>
    <property type="molecule type" value="Genomic_DNA"/>
</dbReference>
<feature type="domain" description="Polymerase nucleotidyl transferase" evidence="1">
    <location>
        <begin position="124"/>
        <end position="162"/>
    </location>
</feature>
<protein>
    <recommendedName>
        <fullName evidence="1">Polymerase nucleotidyl transferase domain-containing protein</fullName>
    </recommendedName>
</protein>
<evidence type="ECO:0000259" key="1">
    <source>
        <dbReference type="Pfam" id="PF01909"/>
    </source>
</evidence>
<organism evidence="3">
    <name type="scientific">Ignisphaera aggregans</name>
    <dbReference type="NCBI Taxonomy" id="334771"/>
    <lineage>
        <taxon>Archaea</taxon>
        <taxon>Thermoproteota</taxon>
        <taxon>Thermoprotei</taxon>
        <taxon>Desulfurococcales</taxon>
        <taxon>Desulfurococcaceae</taxon>
        <taxon>Ignisphaera</taxon>
    </lineage>
</organism>